<keyword evidence="3 8" id="KW-0349">Heme</keyword>
<dbReference type="Pfam" id="PF00067">
    <property type="entry name" value="p450"/>
    <property type="match status" value="1"/>
</dbReference>
<accession>A0A1H6FHY2</accession>
<dbReference type="PANTHER" id="PTHR24286:SF24">
    <property type="entry name" value="LANOSTEROL 14-ALPHA DEMETHYLASE"/>
    <property type="match status" value="1"/>
</dbReference>
<evidence type="ECO:0000256" key="2">
    <source>
        <dbReference type="ARBA" id="ARBA00010617"/>
    </source>
</evidence>
<keyword evidence="4 8" id="KW-0479">Metal-binding</keyword>
<reference evidence="10" key="1">
    <citation type="submission" date="2016-10" db="EMBL/GenBank/DDBJ databases">
        <authorList>
            <person name="Varghese N."/>
            <person name="Submissions S."/>
        </authorList>
    </citation>
    <scope>NUCLEOTIDE SEQUENCE [LARGE SCALE GENOMIC DNA]</scope>
    <source>
        <strain evidence="10">ATCC 35263</strain>
    </source>
</reference>
<keyword evidence="7" id="KW-0503">Monooxygenase</keyword>
<evidence type="ECO:0000256" key="7">
    <source>
        <dbReference type="ARBA" id="ARBA00023033"/>
    </source>
</evidence>
<dbReference type="CDD" id="cd11067">
    <property type="entry name" value="CYP152"/>
    <property type="match status" value="1"/>
</dbReference>
<dbReference type="PANTHER" id="PTHR24286">
    <property type="entry name" value="CYTOCHROME P450 26"/>
    <property type="match status" value="1"/>
</dbReference>
<proteinExistence type="inferred from homology"/>
<protein>
    <submittedName>
        <fullName evidence="9">Fatty-acid peroxygenase</fullName>
    </submittedName>
</protein>
<dbReference type="GO" id="GO:0020037">
    <property type="term" value="F:heme binding"/>
    <property type="evidence" value="ECO:0007669"/>
    <property type="project" value="InterPro"/>
</dbReference>
<evidence type="ECO:0000256" key="4">
    <source>
        <dbReference type="ARBA" id="ARBA00022723"/>
    </source>
</evidence>
<name>A0A1H6FHY2_THEAL</name>
<feature type="binding site" description="axial binding residue" evidence="8">
    <location>
        <position position="369"/>
    </location>
    <ligand>
        <name>heme</name>
        <dbReference type="ChEBI" id="CHEBI:30413"/>
    </ligand>
    <ligandPart>
        <name>Fe</name>
        <dbReference type="ChEBI" id="CHEBI:18248"/>
    </ligandPart>
</feature>
<evidence type="ECO:0000313" key="10">
    <source>
        <dbReference type="Proteomes" id="UP000222056"/>
    </source>
</evidence>
<evidence type="ECO:0000313" key="9">
    <source>
        <dbReference type="EMBL" id="SEH10449.1"/>
    </source>
</evidence>
<evidence type="ECO:0000256" key="5">
    <source>
        <dbReference type="ARBA" id="ARBA00023002"/>
    </source>
</evidence>
<dbReference type="GO" id="GO:0004497">
    <property type="term" value="F:monooxygenase activity"/>
    <property type="evidence" value="ECO:0007669"/>
    <property type="project" value="UniProtKB-KW"/>
</dbReference>
<dbReference type="GO" id="GO:0016705">
    <property type="term" value="F:oxidoreductase activity, acting on paired donors, with incorporation or reduction of molecular oxygen"/>
    <property type="evidence" value="ECO:0007669"/>
    <property type="project" value="InterPro"/>
</dbReference>
<dbReference type="PRINTS" id="PR00463">
    <property type="entry name" value="EP450I"/>
</dbReference>
<dbReference type="RefSeq" id="WP_093115581.1">
    <property type="nucleotide sequence ID" value="NZ_FNWJ01000001.1"/>
</dbReference>
<keyword evidence="5" id="KW-0560">Oxidoreductase</keyword>
<dbReference type="InterPro" id="IPR036396">
    <property type="entry name" value="Cyt_P450_sf"/>
</dbReference>
<dbReference type="STRING" id="29539.SAMN02745716_0301"/>
<comment type="cofactor">
    <cofactor evidence="1 8">
        <name>heme</name>
        <dbReference type="ChEBI" id="CHEBI:30413"/>
    </cofactor>
</comment>
<evidence type="ECO:0000256" key="3">
    <source>
        <dbReference type="ARBA" id="ARBA00022617"/>
    </source>
</evidence>
<dbReference type="GO" id="GO:0005506">
    <property type="term" value="F:iron ion binding"/>
    <property type="evidence" value="ECO:0007669"/>
    <property type="project" value="InterPro"/>
</dbReference>
<dbReference type="OrthoDB" id="9764248at2"/>
<dbReference type="EMBL" id="FNWJ01000001">
    <property type="protein sequence ID" value="SEH10449.1"/>
    <property type="molecule type" value="Genomic_DNA"/>
</dbReference>
<dbReference type="InterPro" id="IPR002401">
    <property type="entry name" value="Cyt_P450_E_grp-I"/>
</dbReference>
<keyword evidence="6 8" id="KW-0408">Iron</keyword>
<evidence type="ECO:0000256" key="8">
    <source>
        <dbReference type="PIRSR" id="PIRSR602401-1"/>
    </source>
</evidence>
<comment type="similarity">
    <text evidence="2">Belongs to the cytochrome P450 family.</text>
</comment>
<dbReference type="Proteomes" id="UP000222056">
    <property type="component" value="Unassembled WGS sequence"/>
</dbReference>
<gene>
    <name evidence="9" type="ORF">SAMN02745716_0301</name>
</gene>
<sequence length="424" mass="47424">MSSTATPERKIPREKTLDSTVALLREAYEFIPRRARRYGSDVFETRLMLQPAICMTGAEAARVFYDDDRMTRLKAMPPTVLTLLQDKGSVALLDGAAHYHRKAMFLQLLGPGSFDRLVDLTAAEFATAATQWERRDAVVVLEAAQEVLCRAVCTWTGVPLEESEVHQRTRELAAMFHGAGSIGPRQWRGQALRARHERWVRQIIEDARAGRRTLPDGSPADVIARHRDSDGQPLDAAAAAVELINILRPTVAVAIYVTFAALALHEHPHAAERVRAGGDGELEQFAQEVRRFYPFFPLVGGRVVKPFTWNGVEFPEGRRVLLDLYGTNRDPRHWEGPDEFRPERFQDWPGDPYTLIPQGGGDHRTNHRCPGEWSTIALTKVAVAFFGSSIEYDVPEQDLRVDLSRMPAIPRSGFVIANVRAAGS</sequence>
<keyword evidence="10" id="KW-1185">Reference proteome</keyword>
<dbReference type="AlphaFoldDB" id="A0A1H6FHY2"/>
<dbReference type="InterPro" id="IPR001128">
    <property type="entry name" value="Cyt_P450"/>
</dbReference>
<evidence type="ECO:0000256" key="1">
    <source>
        <dbReference type="ARBA" id="ARBA00001971"/>
    </source>
</evidence>
<evidence type="ECO:0000256" key="6">
    <source>
        <dbReference type="ARBA" id="ARBA00023004"/>
    </source>
</evidence>
<dbReference type="Gene3D" id="1.10.630.10">
    <property type="entry name" value="Cytochrome P450"/>
    <property type="match status" value="1"/>
</dbReference>
<dbReference type="SUPFAM" id="SSF48264">
    <property type="entry name" value="Cytochrome P450"/>
    <property type="match status" value="1"/>
</dbReference>
<organism evidence="9 10">
    <name type="scientific">Thermoleophilum album</name>
    <dbReference type="NCBI Taxonomy" id="29539"/>
    <lineage>
        <taxon>Bacteria</taxon>
        <taxon>Bacillati</taxon>
        <taxon>Actinomycetota</taxon>
        <taxon>Thermoleophilia</taxon>
        <taxon>Thermoleophilales</taxon>
        <taxon>Thermoleophilaceae</taxon>
        <taxon>Thermoleophilum</taxon>
    </lineage>
</organism>
<dbReference type="GO" id="GO:0016125">
    <property type="term" value="P:sterol metabolic process"/>
    <property type="evidence" value="ECO:0007669"/>
    <property type="project" value="TreeGrafter"/>
</dbReference>